<keyword evidence="2" id="KW-1133">Transmembrane helix</keyword>
<dbReference type="AlphaFoldDB" id="A0AAN9YV79"/>
<comment type="caution">
    <text evidence="3">The sequence shown here is derived from an EMBL/GenBank/DDBJ whole genome shotgun (WGS) entry which is preliminary data.</text>
</comment>
<evidence type="ECO:0000313" key="4">
    <source>
        <dbReference type="Proteomes" id="UP001320420"/>
    </source>
</evidence>
<sequence>MEPETPPPAYPNGPLAGEEADEEPDQQAPIRSPPVDPHERINIDARNRLTGRNETRFTANLGEMGDRFVNYRPEDGLAMVDNRVQRVLEVLNILAADTQVLQDQIEDVADTMHRITAKLNDEDKWQHIDREIEGLRIMMDAGLCELEATFEKTRSQSEKTLSQREESLLQREEKVLQLENSIGSMALFTVIVVCAAGCYWAYCMAYW</sequence>
<proteinExistence type="predicted"/>
<dbReference type="Proteomes" id="UP001320420">
    <property type="component" value="Unassembled WGS sequence"/>
</dbReference>
<accession>A0AAN9YV79</accession>
<feature type="compositionally biased region" description="Pro residues" evidence="1">
    <location>
        <begin position="1"/>
        <end position="11"/>
    </location>
</feature>
<evidence type="ECO:0000256" key="2">
    <source>
        <dbReference type="SAM" id="Phobius"/>
    </source>
</evidence>
<gene>
    <name evidence="3" type="ORF">SLS62_002138</name>
</gene>
<evidence type="ECO:0000256" key="1">
    <source>
        <dbReference type="SAM" id="MobiDB-lite"/>
    </source>
</evidence>
<reference evidence="3 4" key="1">
    <citation type="submission" date="2024-02" db="EMBL/GenBank/DDBJ databases">
        <title>De novo assembly and annotation of 12 fungi associated with fruit tree decline syndrome in Ontario, Canada.</title>
        <authorList>
            <person name="Sulman M."/>
            <person name="Ellouze W."/>
            <person name="Ilyukhin E."/>
        </authorList>
    </citation>
    <scope>NUCLEOTIDE SEQUENCE [LARGE SCALE GENOMIC DNA]</scope>
    <source>
        <strain evidence="3 4">M11/M66-122</strain>
    </source>
</reference>
<keyword evidence="2" id="KW-0472">Membrane</keyword>
<feature type="transmembrane region" description="Helical" evidence="2">
    <location>
        <begin position="181"/>
        <end position="202"/>
    </location>
</feature>
<keyword evidence="4" id="KW-1185">Reference proteome</keyword>
<organism evidence="3 4">
    <name type="scientific">Diatrype stigma</name>
    <dbReference type="NCBI Taxonomy" id="117547"/>
    <lineage>
        <taxon>Eukaryota</taxon>
        <taxon>Fungi</taxon>
        <taxon>Dikarya</taxon>
        <taxon>Ascomycota</taxon>
        <taxon>Pezizomycotina</taxon>
        <taxon>Sordariomycetes</taxon>
        <taxon>Xylariomycetidae</taxon>
        <taxon>Xylariales</taxon>
        <taxon>Diatrypaceae</taxon>
        <taxon>Diatrype</taxon>
    </lineage>
</organism>
<name>A0AAN9YV79_9PEZI</name>
<feature type="region of interest" description="Disordered" evidence="1">
    <location>
        <begin position="1"/>
        <end position="39"/>
    </location>
</feature>
<evidence type="ECO:0000313" key="3">
    <source>
        <dbReference type="EMBL" id="KAK7755852.1"/>
    </source>
</evidence>
<dbReference type="EMBL" id="JAKJXP020000010">
    <property type="protein sequence ID" value="KAK7755852.1"/>
    <property type="molecule type" value="Genomic_DNA"/>
</dbReference>
<keyword evidence="2" id="KW-0812">Transmembrane</keyword>
<protein>
    <submittedName>
        <fullName evidence="3">Uncharacterized protein</fullName>
    </submittedName>
</protein>